<gene>
    <name evidence="2" type="ordered locus">Rxyl_0590</name>
</gene>
<proteinExistence type="predicted"/>
<sequence length="208" mass="22754">MKRLSREDLAPPAVTLLALALALLAFVLYLQGRPPGEGSAEAGFARDMSVHHAQAVEMAGIVRDKTRDPAIRTLATDITLTQQAQIGQMHGWLAAWGLPLTGTGPPMAWMGHAGRMPGMATPEQINRLRDAPPEEADRLFLRLMIEHHRGAIPMAEAALERTDRPEVERLAGAILRSQRGEIRLMQQMLRERGGEAPARPHAGRHRGG</sequence>
<organism evidence="2 3">
    <name type="scientific">Rubrobacter xylanophilus (strain DSM 9941 / JCM 11954 / NBRC 16129 / PRD-1)</name>
    <dbReference type="NCBI Taxonomy" id="266117"/>
    <lineage>
        <taxon>Bacteria</taxon>
        <taxon>Bacillati</taxon>
        <taxon>Actinomycetota</taxon>
        <taxon>Rubrobacteria</taxon>
        <taxon>Rubrobacterales</taxon>
        <taxon>Rubrobacteraceae</taxon>
        <taxon>Rubrobacter</taxon>
    </lineage>
</organism>
<dbReference type="eggNOG" id="COG3544">
    <property type="taxonomic scope" value="Bacteria"/>
</dbReference>
<dbReference type="InterPro" id="IPR005183">
    <property type="entry name" value="DUF305_CopM-like"/>
</dbReference>
<dbReference type="Proteomes" id="UP000006637">
    <property type="component" value="Chromosome"/>
</dbReference>
<dbReference type="InterPro" id="IPR012347">
    <property type="entry name" value="Ferritin-like"/>
</dbReference>
<keyword evidence="3" id="KW-1185">Reference proteome</keyword>
<dbReference type="AlphaFoldDB" id="Q1AYG7"/>
<dbReference type="HOGENOM" id="CLU_074343_0_0_11"/>
<dbReference type="PANTHER" id="PTHR36933:SF1">
    <property type="entry name" value="SLL0788 PROTEIN"/>
    <property type="match status" value="1"/>
</dbReference>
<name>Q1AYG7_RUBXD</name>
<accession>Q1AYG7</accession>
<dbReference type="EMBL" id="CP000386">
    <property type="protein sequence ID" value="ABG03561.1"/>
    <property type="molecule type" value="Genomic_DNA"/>
</dbReference>
<evidence type="ECO:0000313" key="3">
    <source>
        <dbReference type="Proteomes" id="UP000006637"/>
    </source>
</evidence>
<dbReference type="KEGG" id="rxy:Rxyl_0590"/>
<dbReference type="PANTHER" id="PTHR36933">
    <property type="entry name" value="SLL0788 PROTEIN"/>
    <property type="match status" value="1"/>
</dbReference>
<protein>
    <recommendedName>
        <fullName evidence="1">DUF305 domain-containing protein</fullName>
    </recommendedName>
</protein>
<dbReference type="Gene3D" id="1.20.1260.10">
    <property type="match status" value="1"/>
</dbReference>
<dbReference type="PhylomeDB" id="Q1AYG7"/>
<feature type="domain" description="DUF305" evidence="1">
    <location>
        <begin position="41"/>
        <end position="189"/>
    </location>
</feature>
<dbReference type="Pfam" id="PF03713">
    <property type="entry name" value="DUF305"/>
    <property type="match status" value="1"/>
</dbReference>
<dbReference type="RefSeq" id="WP_011563579.1">
    <property type="nucleotide sequence ID" value="NC_008148.1"/>
</dbReference>
<evidence type="ECO:0000259" key="1">
    <source>
        <dbReference type="Pfam" id="PF03713"/>
    </source>
</evidence>
<reference evidence="2 3" key="1">
    <citation type="submission" date="2006-06" db="EMBL/GenBank/DDBJ databases">
        <title>Complete sequence of Rubrobacter xylanophilus DSM 9941.</title>
        <authorList>
            <consortium name="US DOE Joint Genome Institute"/>
            <person name="Copeland A."/>
            <person name="Lucas S."/>
            <person name="Lapidus A."/>
            <person name="Barry K."/>
            <person name="Detter J.C."/>
            <person name="Glavina del Rio T."/>
            <person name="Hammon N."/>
            <person name="Israni S."/>
            <person name="Dalin E."/>
            <person name="Tice H."/>
            <person name="Pitluck S."/>
            <person name="Munk A.C."/>
            <person name="Brettin T."/>
            <person name="Bruce D."/>
            <person name="Han C."/>
            <person name="Tapia R."/>
            <person name="Gilna P."/>
            <person name="Schmutz J."/>
            <person name="Larimer F."/>
            <person name="Land M."/>
            <person name="Hauser L."/>
            <person name="Kyrpides N."/>
            <person name="Lykidis A."/>
            <person name="da Costa M.S."/>
            <person name="Rainey F.A."/>
            <person name="Empadinhas N."/>
            <person name="Jolivet E."/>
            <person name="Battista J.R."/>
            <person name="Richardson P."/>
        </authorList>
    </citation>
    <scope>NUCLEOTIDE SEQUENCE [LARGE SCALE GENOMIC DNA]</scope>
    <source>
        <strain evidence="3">DSM 9941 / NBRC 16129 / PRD-1</strain>
    </source>
</reference>
<evidence type="ECO:0000313" key="2">
    <source>
        <dbReference type="EMBL" id="ABG03561.1"/>
    </source>
</evidence>
<dbReference type="STRING" id="266117.Rxyl_0590"/>